<evidence type="ECO:0008006" key="4">
    <source>
        <dbReference type="Google" id="ProtNLM"/>
    </source>
</evidence>
<sequence>MDRLKVIVKISLLIFLYYLTYYIYQGVINPIPGLGDSWDYHIPISQTILNGSFLHLTDVKLPQWYYPGSSEAINSIFIFFHIPLTLSNVLAVLILLLSLYKLGKVFGLGKLYSFLFSLTFVTLNVILRWINSVNVDIWMAVFFVWALILLENPRKELTYFLKLGFVAGVIIGSKYSGLYIIVVLSLFYTKKIISAVNTKGIIAFIIPFSIFGLFWYVRNYLITGNPFYPTPIFNFPGIEIFNGLRVYSVTLERPLDIFNALFSEYKMWMFVVLIALIMVFRRIIIYKKFKLDQMYMLYLLGLVNFIIYFNFPSDYPKSVMVSSLRYSYTSFIPLILAVFLQMKKLKKEELLGYFSIGNMIMVMSLNYHPKLVLIYLPLALIFFRFLDNINKKKNPGV</sequence>
<organism evidence="2 3">
    <name type="scientific">Candidatus Woesebacteria bacterium RBG_13_34_9</name>
    <dbReference type="NCBI Taxonomy" id="1802477"/>
    <lineage>
        <taxon>Bacteria</taxon>
        <taxon>Candidatus Woeseibacteriota</taxon>
    </lineage>
</organism>
<feature type="transmembrane region" description="Helical" evidence="1">
    <location>
        <begin position="165"/>
        <end position="188"/>
    </location>
</feature>
<feature type="transmembrane region" description="Helical" evidence="1">
    <location>
        <begin position="323"/>
        <end position="341"/>
    </location>
</feature>
<feature type="transmembrane region" description="Helical" evidence="1">
    <location>
        <begin position="6"/>
        <end position="24"/>
    </location>
</feature>
<keyword evidence="1" id="KW-0472">Membrane</keyword>
<reference evidence="2 3" key="1">
    <citation type="journal article" date="2016" name="Nat. Commun.">
        <title>Thousands of microbial genomes shed light on interconnected biogeochemical processes in an aquifer system.</title>
        <authorList>
            <person name="Anantharaman K."/>
            <person name="Brown C.T."/>
            <person name="Hug L.A."/>
            <person name="Sharon I."/>
            <person name="Castelle C.J."/>
            <person name="Probst A.J."/>
            <person name="Thomas B.C."/>
            <person name="Singh A."/>
            <person name="Wilkins M.J."/>
            <person name="Karaoz U."/>
            <person name="Brodie E.L."/>
            <person name="Williams K.H."/>
            <person name="Hubbard S.S."/>
            <person name="Banfield J.F."/>
        </authorList>
    </citation>
    <scope>NUCLEOTIDE SEQUENCE [LARGE SCALE GENOMIC DNA]</scope>
</reference>
<dbReference type="EMBL" id="MGFP01000048">
    <property type="protein sequence ID" value="OGM08466.1"/>
    <property type="molecule type" value="Genomic_DNA"/>
</dbReference>
<feature type="transmembrane region" description="Helical" evidence="1">
    <location>
        <begin position="200"/>
        <end position="217"/>
    </location>
</feature>
<keyword evidence="1" id="KW-0812">Transmembrane</keyword>
<dbReference type="Proteomes" id="UP000179219">
    <property type="component" value="Unassembled WGS sequence"/>
</dbReference>
<feature type="transmembrane region" description="Helical" evidence="1">
    <location>
        <begin position="295"/>
        <end position="311"/>
    </location>
</feature>
<protein>
    <recommendedName>
        <fullName evidence="4">Glycosyltransferase RgtA/B/C/D-like domain-containing protein</fullName>
    </recommendedName>
</protein>
<gene>
    <name evidence="2" type="ORF">A2159_01460</name>
</gene>
<evidence type="ECO:0000313" key="2">
    <source>
        <dbReference type="EMBL" id="OGM08466.1"/>
    </source>
</evidence>
<proteinExistence type="predicted"/>
<keyword evidence="1" id="KW-1133">Transmembrane helix</keyword>
<feature type="transmembrane region" description="Helical" evidence="1">
    <location>
        <begin position="265"/>
        <end position="283"/>
    </location>
</feature>
<feature type="transmembrane region" description="Helical" evidence="1">
    <location>
        <begin position="373"/>
        <end position="389"/>
    </location>
</feature>
<name>A0A1F7X062_9BACT</name>
<evidence type="ECO:0000256" key="1">
    <source>
        <dbReference type="SAM" id="Phobius"/>
    </source>
</evidence>
<feature type="transmembrane region" description="Helical" evidence="1">
    <location>
        <begin position="76"/>
        <end position="99"/>
    </location>
</feature>
<accession>A0A1F7X062</accession>
<dbReference type="AlphaFoldDB" id="A0A1F7X062"/>
<evidence type="ECO:0000313" key="3">
    <source>
        <dbReference type="Proteomes" id="UP000179219"/>
    </source>
</evidence>
<comment type="caution">
    <text evidence="2">The sequence shown here is derived from an EMBL/GenBank/DDBJ whole genome shotgun (WGS) entry which is preliminary data.</text>
</comment>
<feature type="transmembrane region" description="Helical" evidence="1">
    <location>
        <begin position="111"/>
        <end position="130"/>
    </location>
</feature>